<feature type="compositionally biased region" description="Acidic residues" evidence="1">
    <location>
        <begin position="15"/>
        <end position="25"/>
    </location>
</feature>
<dbReference type="KEGG" id="pcw:110203793"/>
<reference evidence="3" key="1">
    <citation type="submission" date="2025-08" db="UniProtKB">
        <authorList>
            <consortium name="RefSeq"/>
        </authorList>
    </citation>
    <scope>IDENTIFICATION</scope>
    <source>
        <tissue evidence="3">Spleen</tissue>
    </source>
</reference>
<dbReference type="Proteomes" id="UP000515140">
    <property type="component" value="Unplaced"/>
</dbReference>
<feature type="region of interest" description="Disordered" evidence="1">
    <location>
        <begin position="225"/>
        <end position="249"/>
    </location>
</feature>
<feature type="region of interest" description="Disordered" evidence="1">
    <location>
        <begin position="104"/>
        <end position="167"/>
    </location>
</feature>
<evidence type="ECO:0000313" key="2">
    <source>
        <dbReference type="Proteomes" id="UP000515140"/>
    </source>
</evidence>
<keyword evidence="2" id="KW-1185">Reference proteome</keyword>
<feature type="region of interest" description="Disordered" evidence="1">
    <location>
        <begin position="1"/>
        <end position="57"/>
    </location>
</feature>
<protein>
    <submittedName>
        <fullName evidence="3">Uncharacterized protein LOC110203793</fullName>
    </submittedName>
</protein>
<gene>
    <name evidence="3" type="primary">LOC110203793</name>
</gene>
<dbReference type="RefSeq" id="XP_020835898.1">
    <property type="nucleotide sequence ID" value="XM_020980239.1"/>
</dbReference>
<evidence type="ECO:0000313" key="3">
    <source>
        <dbReference type="RefSeq" id="XP_020835898.1"/>
    </source>
</evidence>
<sequence length="319" mass="34823">MVLLSGQKPTAATEEKEEEEGDDEVPFPCTKGRRLREDRSRAQKGLSLYSPPGPPGPLVLLAREGESYQASLRPELRLREPACRGLLSTYYLILGPEPSPLVAENQCLDPHPEASSSSGASLGTRKQEEELRPLTPHNAPPALAPDVPTATTQAPSHSREPWGKESRELRAGCLSAASLQMSPCRGEEREKGASGESVHRLFGEVPLLLQVCQLDTQACARERKSLAPPLPTSRCDKESSKPQQKPAQGLTPWIPHFHCALPPKLHQLLEVSEEILPHGSSCSQKFPLPPSRTSRLFRFHQNGTKPGAGVPGMKNYDLV</sequence>
<name>A0A6P5JRB9_PHACI</name>
<dbReference type="InParanoid" id="A0A6P5JRB9"/>
<feature type="compositionally biased region" description="Basic and acidic residues" evidence="1">
    <location>
        <begin position="157"/>
        <end position="167"/>
    </location>
</feature>
<dbReference type="AlphaFoldDB" id="A0A6P5JRB9"/>
<proteinExistence type="predicted"/>
<dbReference type="GeneID" id="110203793"/>
<organism evidence="2 3">
    <name type="scientific">Phascolarctos cinereus</name>
    <name type="common">Koala</name>
    <dbReference type="NCBI Taxonomy" id="38626"/>
    <lineage>
        <taxon>Eukaryota</taxon>
        <taxon>Metazoa</taxon>
        <taxon>Chordata</taxon>
        <taxon>Craniata</taxon>
        <taxon>Vertebrata</taxon>
        <taxon>Euteleostomi</taxon>
        <taxon>Mammalia</taxon>
        <taxon>Metatheria</taxon>
        <taxon>Diprotodontia</taxon>
        <taxon>Phascolarctidae</taxon>
        <taxon>Phascolarctos</taxon>
    </lineage>
</organism>
<evidence type="ECO:0000256" key="1">
    <source>
        <dbReference type="SAM" id="MobiDB-lite"/>
    </source>
</evidence>
<accession>A0A6P5JRB9</accession>